<evidence type="ECO:0000313" key="2">
    <source>
        <dbReference type="EMBL" id="KIW31937.1"/>
    </source>
</evidence>
<dbReference type="VEuPathDB" id="FungiDB:PV07_03523"/>
<feature type="region of interest" description="Disordered" evidence="1">
    <location>
        <begin position="93"/>
        <end position="112"/>
    </location>
</feature>
<dbReference type="RefSeq" id="XP_016252153.1">
    <property type="nucleotide sequence ID" value="XM_016390251.1"/>
</dbReference>
<proteinExistence type="predicted"/>
<dbReference type="AlphaFoldDB" id="A0A0D2B2Q4"/>
<accession>A0A0D2B2Q4</accession>
<gene>
    <name evidence="2" type="ORF">PV07_03523</name>
</gene>
<dbReference type="GeneID" id="27342717"/>
<organism evidence="2 3">
    <name type="scientific">Cladophialophora immunda</name>
    <dbReference type="NCBI Taxonomy" id="569365"/>
    <lineage>
        <taxon>Eukaryota</taxon>
        <taxon>Fungi</taxon>
        <taxon>Dikarya</taxon>
        <taxon>Ascomycota</taxon>
        <taxon>Pezizomycotina</taxon>
        <taxon>Eurotiomycetes</taxon>
        <taxon>Chaetothyriomycetidae</taxon>
        <taxon>Chaetothyriales</taxon>
        <taxon>Herpotrichiellaceae</taxon>
        <taxon>Cladophialophora</taxon>
    </lineage>
</organism>
<evidence type="ECO:0000256" key="1">
    <source>
        <dbReference type="SAM" id="MobiDB-lite"/>
    </source>
</evidence>
<protein>
    <submittedName>
        <fullName evidence="2">Uncharacterized protein</fullName>
    </submittedName>
</protein>
<dbReference type="Proteomes" id="UP000054466">
    <property type="component" value="Unassembled WGS sequence"/>
</dbReference>
<feature type="compositionally biased region" description="Basic and acidic residues" evidence="1">
    <location>
        <begin position="103"/>
        <end position="112"/>
    </location>
</feature>
<feature type="compositionally biased region" description="Polar residues" evidence="1">
    <location>
        <begin position="68"/>
        <end position="83"/>
    </location>
</feature>
<dbReference type="EMBL" id="KN847041">
    <property type="protein sequence ID" value="KIW31937.1"/>
    <property type="molecule type" value="Genomic_DNA"/>
</dbReference>
<dbReference type="HOGENOM" id="CLU_1562720_0_0_1"/>
<reference evidence="2 3" key="1">
    <citation type="submission" date="2015-01" db="EMBL/GenBank/DDBJ databases">
        <title>The Genome Sequence of Cladophialophora immunda CBS83496.</title>
        <authorList>
            <consortium name="The Broad Institute Genomics Platform"/>
            <person name="Cuomo C."/>
            <person name="de Hoog S."/>
            <person name="Gorbushina A."/>
            <person name="Stielow B."/>
            <person name="Teixiera M."/>
            <person name="Abouelleil A."/>
            <person name="Chapman S.B."/>
            <person name="Priest M."/>
            <person name="Young S.K."/>
            <person name="Wortman J."/>
            <person name="Nusbaum C."/>
            <person name="Birren B."/>
        </authorList>
    </citation>
    <scope>NUCLEOTIDE SEQUENCE [LARGE SCALE GENOMIC DNA]</scope>
    <source>
        <strain evidence="2 3">CBS 83496</strain>
    </source>
</reference>
<feature type="region of interest" description="Disordered" evidence="1">
    <location>
        <begin position="64"/>
        <end position="86"/>
    </location>
</feature>
<name>A0A0D2B2Q4_9EURO</name>
<keyword evidence="3" id="KW-1185">Reference proteome</keyword>
<sequence>MLFQPIMLCLNGSTCFSSLDPSPPINQGKERATRSYERRNFGELHDPLSGPCRYQTRIPVKMHGSDTLIPSTSPSDNAGNRSARTGRVLGNSSVRNARIPPKGCERTARRDSEEKYEDVTQWRLPYYRLSVAKTRSLNTGLPAEDPWIWMAWRLLKTNFVLHVPILQPGPE</sequence>
<evidence type="ECO:0000313" key="3">
    <source>
        <dbReference type="Proteomes" id="UP000054466"/>
    </source>
</evidence>